<evidence type="ECO:0000313" key="3">
    <source>
        <dbReference type="Proteomes" id="UP000751190"/>
    </source>
</evidence>
<proteinExistence type="predicted"/>
<sequence length="225" mass="24035">MPRVTALLLTSVYSASTLVAPHSPLSSHDVRTIASDLGYDVRVSAFAAFVKVELLDADRRVAGEAYAFAQPNGILHWDSIQTRRGSDYYDRRNAARRGAPLAAGAVEKQAAASGIFGASVLLAAAVVAWVREDAPWRCHTAEALAIDDDDRQHRVLVRFYKVAGLVPVRKVGEGSGLQSVLDQLMYGGCGVIMHVGIDDLARTCARLMSGTSRVAGAQSLGEIKS</sequence>
<keyword evidence="3" id="KW-1185">Reference proteome</keyword>
<name>A0A8J5XK55_DIALT</name>
<accession>A0A8J5XK55</accession>
<feature type="signal peptide" evidence="1">
    <location>
        <begin position="1"/>
        <end position="17"/>
    </location>
</feature>
<dbReference type="OMA" id="FRNTRAQ"/>
<protein>
    <submittedName>
        <fullName evidence="2">Uncharacterized protein</fullName>
    </submittedName>
</protein>
<dbReference type="EMBL" id="JAGTXO010000008">
    <property type="protein sequence ID" value="KAG8466183.1"/>
    <property type="molecule type" value="Genomic_DNA"/>
</dbReference>
<dbReference type="PANTHER" id="PTHR36897:SF2">
    <property type="entry name" value="OS10G0350800 PROTEIN"/>
    <property type="match status" value="1"/>
</dbReference>
<evidence type="ECO:0000313" key="2">
    <source>
        <dbReference type="EMBL" id="KAG8466183.1"/>
    </source>
</evidence>
<organism evidence="2 3">
    <name type="scientific">Diacronema lutheri</name>
    <name type="common">Unicellular marine alga</name>
    <name type="synonym">Monochrysis lutheri</name>
    <dbReference type="NCBI Taxonomy" id="2081491"/>
    <lineage>
        <taxon>Eukaryota</taxon>
        <taxon>Haptista</taxon>
        <taxon>Haptophyta</taxon>
        <taxon>Pavlovophyceae</taxon>
        <taxon>Pavlovales</taxon>
        <taxon>Pavlovaceae</taxon>
        <taxon>Diacronema</taxon>
    </lineage>
</organism>
<dbReference type="PANTHER" id="PTHR36897">
    <property type="entry name" value="OS10G0351100-LIKE PROTEIN"/>
    <property type="match status" value="1"/>
</dbReference>
<keyword evidence="1" id="KW-0732">Signal</keyword>
<feature type="chain" id="PRO_5035280197" evidence="1">
    <location>
        <begin position="18"/>
        <end position="225"/>
    </location>
</feature>
<dbReference type="Proteomes" id="UP000751190">
    <property type="component" value="Unassembled WGS sequence"/>
</dbReference>
<dbReference type="AlphaFoldDB" id="A0A8J5XK55"/>
<comment type="caution">
    <text evidence="2">The sequence shown here is derived from an EMBL/GenBank/DDBJ whole genome shotgun (WGS) entry which is preliminary data.</text>
</comment>
<evidence type="ECO:0000256" key="1">
    <source>
        <dbReference type="SAM" id="SignalP"/>
    </source>
</evidence>
<dbReference type="OrthoDB" id="445361at2759"/>
<gene>
    <name evidence="2" type="ORF">KFE25_001939</name>
</gene>
<reference evidence="2" key="1">
    <citation type="submission" date="2021-05" db="EMBL/GenBank/DDBJ databases">
        <title>The genome of the haptophyte Pavlova lutheri (Diacronema luteri, Pavlovales) - a model for lipid biosynthesis in eukaryotic algae.</title>
        <authorList>
            <person name="Hulatt C.J."/>
            <person name="Posewitz M.C."/>
        </authorList>
    </citation>
    <scope>NUCLEOTIDE SEQUENCE</scope>
    <source>
        <strain evidence="2">NIVA-4/92</strain>
    </source>
</reference>